<protein>
    <recommendedName>
        <fullName evidence="5">RCC1-like domain-containing protein</fullName>
    </recommendedName>
</protein>
<gene>
    <name evidence="6" type="ORF">PENTCL1PPCAC_20448</name>
</gene>
<evidence type="ECO:0000259" key="5">
    <source>
        <dbReference type="Pfam" id="PF25390"/>
    </source>
</evidence>
<comment type="caution">
    <text evidence="6">The sequence shown here is derived from an EMBL/GenBank/DDBJ whole genome shotgun (WGS) entry which is preliminary data.</text>
</comment>
<sequence length="339" mass="36967">DAFRTARVRHGDDGQLGIRASGNEVNAPEHIVGAPSGHDGCTVVDVASGEKHTMFLAEDGKLWSVGWNKQGQLGRGDSSAGSYTINPIPVPTSPKFVQISAGRAHTAAITEDGRLFVWGCNVHGQCGVSGQVGEAQCRFVEEINEAIQVACGPDDTIVLMESGRIYTFGQQHDGACLHEPAEITEFIGMPIVSVQAGGPHWAALSACGTVVTWGKNEYGQLATNDTMVVLQSEQIDSLSKMRVVDIALGDSHSLFLTVDGRVFVRRQQLWPDRMRPDDRREQHAQGHSESEELARDAYCRRQDSLARRDGGRSRLLFRSQRQRPARTGIREESAHAQTS</sequence>
<evidence type="ECO:0000256" key="1">
    <source>
        <dbReference type="ARBA" id="ARBA00022658"/>
    </source>
</evidence>
<feature type="domain" description="RCC1-like" evidence="5">
    <location>
        <begin position="11"/>
        <end position="264"/>
    </location>
</feature>
<evidence type="ECO:0000313" key="7">
    <source>
        <dbReference type="Proteomes" id="UP001432027"/>
    </source>
</evidence>
<evidence type="ECO:0000313" key="6">
    <source>
        <dbReference type="EMBL" id="GMS98273.1"/>
    </source>
</evidence>
<dbReference type="InterPro" id="IPR058923">
    <property type="entry name" value="RCC1-like_dom"/>
</dbReference>
<feature type="repeat" description="RCC1" evidence="3">
    <location>
        <begin position="113"/>
        <end position="162"/>
    </location>
</feature>
<evidence type="ECO:0000256" key="4">
    <source>
        <dbReference type="SAM" id="MobiDB-lite"/>
    </source>
</evidence>
<dbReference type="Proteomes" id="UP001432027">
    <property type="component" value="Unassembled WGS sequence"/>
</dbReference>
<dbReference type="AlphaFoldDB" id="A0AAV5TVL8"/>
<feature type="compositionally biased region" description="Basic and acidic residues" evidence="4">
    <location>
        <begin position="328"/>
        <end position="339"/>
    </location>
</feature>
<proteinExistence type="predicted"/>
<feature type="compositionally biased region" description="Basic and acidic residues" evidence="4">
    <location>
        <begin position="1"/>
        <end position="13"/>
    </location>
</feature>
<feature type="non-terminal residue" evidence="6">
    <location>
        <position position="1"/>
    </location>
</feature>
<dbReference type="InterPro" id="IPR000408">
    <property type="entry name" value="Reg_chr_condens"/>
</dbReference>
<dbReference type="InterPro" id="IPR051553">
    <property type="entry name" value="Ran_GTPase-activating"/>
</dbReference>
<dbReference type="Pfam" id="PF25390">
    <property type="entry name" value="WD40_RLD"/>
    <property type="match status" value="1"/>
</dbReference>
<dbReference type="PRINTS" id="PR00633">
    <property type="entry name" value="RCCNDNSATION"/>
</dbReference>
<dbReference type="Gene3D" id="2.130.10.30">
    <property type="entry name" value="Regulator of chromosome condensation 1/beta-lactamase-inhibitor protein II"/>
    <property type="match status" value="2"/>
</dbReference>
<evidence type="ECO:0000256" key="2">
    <source>
        <dbReference type="ARBA" id="ARBA00022737"/>
    </source>
</evidence>
<feature type="repeat" description="RCC1" evidence="3">
    <location>
        <begin position="3"/>
        <end position="59"/>
    </location>
</feature>
<feature type="region of interest" description="Disordered" evidence="4">
    <location>
        <begin position="274"/>
        <end position="339"/>
    </location>
</feature>
<keyword evidence="7" id="KW-1185">Reference proteome</keyword>
<dbReference type="PANTHER" id="PTHR45982:SF1">
    <property type="entry name" value="REGULATOR OF CHROMOSOME CONDENSATION"/>
    <property type="match status" value="1"/>
</dbReference>
<dbReference type="EMBL" id="BTSX01000005">
    <property type="protein sequence ID" value="GMS98273.1"/>
    <property type="molecule type" value="Genomic_DNA"/>
</dbReference>
<dbReference type="PANTHER" id="PTHR45982">
    <property type="entry name" value="REGULATOR OF CHROMOSOME CONDENSATION"/>
    <property type="match status" value="1"/>
</dbReference>
<feature type="region of interest" description="Disordered" evidence="4">
    <location>
        <begin position="1"/>
        <end position="24"/>
    </location>
</feature>
<reference evidence="6" key="1">
    <citation type="submission" date="2023-10" db="EMBL/GenBank/DDBJ databases">
        <title>Genome assembly of Pristionchus species.</title>
        <authorList>
            <person name="Yoshida K."/>
            <person name="Sommer R.J."/>
        </authorList>
    </citation>
    <scope>NUCLEOTIDE SEQUENCE</scope>
    <source>
        <strain evidence="6">RS0144</strain>
    </source>
</reference>
<feature type="compositionally biased region" description="Basic and acidic residues" evidence="4">
    <location>
        <begin position="274"/>
        <end position="312"/>
    </location>
</feature>
<feature type="repeat" description="RCC1" evidence="3">
    <location>
        <begin position="163"/>
        <end position="207"/>
    </location>
</feature>
<dbReference type="PROSITE" id="PS00626">
    <property type="entry name" value="RCC1_2"/>
    <property type="match status" value="1"/>
</dbReference>
<name>A0AAV5TVL8_9BILA</name>
<dbReference type="PROSITE" id="PS50012">
    <property type="entry name" value="RCC1_3"/>
    <property type="match status" value="5"/>
</dbReference>
<keyword evidence="1" id="KW-0344">Guanine-nucleotide releasing factor</keyword>
<accession>A0AAV5TVL8</accession>
<dbReference type="SUPFAM" id="SSF50985">
    <property type="entry name" value="RCC1/BLIP-II"/>
    <property type="match status" value="1"/>
</dbReference>
<dbReference type="InterPro" id="IPR009091">
    <property type="entry name" value="RCC1/BLIP-II"/>
</dbReference>
<evidence type="ECO:0000256" key="3">
    <source>
        <dbReference type="PROSITE-ProRule" id="PRU00235"/>
    </source>
</evidence>
<keyword evidence="2" id="KW-0677">Repeat</keyword>
<feature type="non-terminal residue" evidence="6">
    <location>
        <position position="339"/>
    </location>
</feature>
<feature type="repeat" description="RCC1" evidence="3">
    <location>
        <begin position="60"/>
        <end position="112"/>
    </location>
</feature>
<feature type="repeat" description="RCC1" evidence="3">
    <location>
        <begin position="208"/>
        <end position="259"/>
    </location>
</feature>
<organism evidence="6 7">
    <name type="scientific">Pristionchus entomophagus</name>
    <dbReference type="NCBI Taxonomy" id="358040"/>
    <lineage>
        <taxon>Eukaryota</taxon>
        <taxon>Metazoa</taxon>
        <taxon>Ecdysozoa</taxon>
        <taxon>Nematoda</taxon>
        <taxon>Chromadorea</taxon>
        <taxon>Rhabditida</taxon>
        <taxon>Rhabditina</taxon>
        <taxon>Diplogasteromorpha</taxon>
        <taxon>Diplogasteroidea</taxon>
        <taxon>Neodiplogasteridae</taxon>
        <taxon>Pristionchus</taxon>
    </lineage>
</organism>